<organism evidence="6 7">
    <name type="scientific">Actinomadura viridis</name>
    <dbReference type="NCBI Taxonomy" id="58110"/>
    <lineage>
        <taxon>Bacteria</taxon>
        <taxon>Bacillati</taxon>
        <taxon>Actinomycetota</taxon>
        <taxon>Actinomycetes</taxon>
        <taxon>Streptosporangiales</taxon>
        <taxon>Thermomonosporaceae</taxon>
        <taxon>Actinomadura</taxon>
    </lineage>
</organism>
<dbReference type="InterPro" id="IPR023187">
    <property type="entry name" value="Tscrpt_reg_MarR-type_CS"/>
</dbReference>
<keyword evidence="1" id="KW-0805">Transcription regulation</keyword>
<dbReference type="InterPro" id="IPR036390">
    <property type="entry name" value="WH_DNA-bd_sf"/>
</dbReference>
<dbReference type="PANTHER" id="PTHR33164:SF43">
    <property type="entry name" value="HTH-TYPE TRANSCRIPTIONAL REPRESSOR YETL"/>
    <property type="match status" value="1"/>
</dbReference>
<dbReference type="SUPFAM" id="SSF46785">
    <property type="entry name" value="Winged helix' DNA-binding domain"/>
    <property type="match status" value="1"/>
</dbReference>
<evidence type="ECO:0000256" key="4">
    <source>
        <dbReference type="SAM" id="MobiDB-lite"/>
    </source>
</evidence>
<dbReference type="AlphaFoldDB" id="A0A931DCE0"/>
<evidence type="ECO:0000259" key="5">
    <source>
        <dbReference type="PROSITE" id="PS50995"/>
    </source>
</evidence>
<dbReference type="PROSITE" id="PS01117">
    <property type="entry name" value="HTH_MARR_1"/>
    <property type="match status" value="1"/>
</dbReference>
<dbReference type="SMART" id="SM00347">
    <property type="entry name" value="HTH_MARR"/>
    <property type="match status" value="1"/>
</dbReference>
<keyword evidence="2 6" id="KW-0238">DNA-binding</keyword>
<dbReference type="GO" id="GO:0003677">
    <property type="term" value="F:DNA binding"/>
    <property type="evidence" value="ECO:0007669"/>
    <property type="project" value="UniProtKB-KW"/>
</dbReference>
<evidence type="ECO:0000256" key="3">
    <source>
        <dbReference type="ARBA" id="ARBA00023163"/>
    </source>
</evidence>
<evidence type="ECO:0000313" key="7">
    <source>
        <dbReference type="Proteomes" id="UP000614047"/>
    </source>
</evidence>
<dbReference type="GO" id="GO:0003700">
    <property type="term" value="F:DNA-binding transcription factor activity"/>
    <property type="evidence" value="ECO:0007669"/>
    <property type="project" value="InterPro"/>
</dbReference>
<comment type="caution">
    <text evidence="6">The sequence shown here is derived from an EMBL/GenBank/DDBJ whole genome shotgun (WGS) entry which is preliminary data.</text>
</comment>
<dbReference type="RefSeq" id="WP_197009067.1">
    <property type="nucleotide sequence ID" value="NZ_BAABES010000014.1"/>
</dbReference>
<dbReference type="Pfam" id="PF01047">
    <property type="entry name" value="MarR"/>
    <property type="match status" value="1"/>
</dbReference>
<accession>A0A931DCE0</accession>
<dbReference type="GO" id="GO:0006950">
    <property type="term" value="P:response to stress"/>
    <property type="evidence" value="ECO:0007669"/>
    <property type="project" value="TreeGrafter"/>
</dbReference>
<protein>
    <submittedName>
        <fullName evidence="6">DNA-binding MarR family transcriptional regulator</fullName>
    </submittedName>
</protein>
<feature type="compositionally biased region" description="Basic residues" evidence="4">
    <location>
        <begin position="176"/>
        <end position="187"/>
    </location>
</feature>
<dbReference type="InterPro" id="IPR000835">
    <property type="entry name" value="HTH_MarR-typ"/>
</dbReference>
<reference evidence="6" key="1">
    <citation type="submission" date="2020-11" db="EMBL/GenBank/DDBJ databases">
        <title>Sequencing the genomes of 1000 actinobacteria strains.</title>
        <authorList>
            <person name="Klenk H.-P."/>
        </authorList>
    </citation>
    <scope>NUCLEOTIDE SEQUENCE</scope>
    <source>
        <strain evidence="6">DSM 43175</strain>
    </source>
</reference>
<proteinExistence type="predicted"/>
<feature type="domain" description="HTH marR-type" evidence="5">
    <location>
        <begin position="27"/>
        <end position="160"/>
    </location>
</feature>
<evidence type="ECO:0000256" key="2">
    <source>
        <dbReference type="ARBA" id="ARBA00023125"/>
    </source>
</evidence>
<keyword evidence="3" id="KW-0804">Transcription</keyword>
<dbReference type="Gene3D" id="1.10.10.10">
    <property type="entry name" value="Winged helix-like DNA-binding domain superfamily/Winged helix DNA-binding domain"/>
    <property type="match status" value="1"/>
</dbReference>
<evidence type="ECO:0000313" key="6">
    <source>
        <dbReference type="EMBL" id="MBG6086008.1"/>
    </source>
</evidence>
<dbReference type="EMBL" id="JADOUA010000001">
    <property type="protein sequence ID" value="MBG6086008.1"/>
    <property type="molecule type" value="Genomic_DNA"/>
</dbReference>
<gene>
    <name evidence="6" type="ORF">IW256_000121</name>
</gene>
<dbReference type="PROSITE" id="PS50995">
    <property type="entry name" value="HTH_MARR_2"/>
    <property type="match status" value="1"/>
</dbReference>
<dbReference type="InterPro" id="IPR036388">
    <property type="entry name" value="WH-like_DNA-bd_sf"/>
</dbReference>
<dbReference type="Proteomes" id="UP000614047">
    <property type="component" value="Unassembled WGS sequence"/>
</dbReference>
<keyword evidence="7" id="KW-1185">Reference proteome</keyword>
<dbReference type="PANTHER" id="PTHR33164">
    <property type="entry name" value="TRANSCRIPTIONAL REGULATOR, MARR FAMILY"/>
    <property type="match status" value="1"/>
</dbReference>
<evidence type="ECO:0000256" key="1">
    <source>
        <dbReference type="ARBA" id="ARBA00023015"/>
    </source>
</evidence>
<feature type="region of interest" description="Disordered" evidence="4">
    <location>
        <begin position="168"/>
        <end position="187"/>
    </location>
</feature>
<sequence>MTDDHHLTETEQAARERLAGLDVDLTAAEALANLHRAVNAVRNHFEQSVLREADLTWTGFVVLWVVWIWDELETRQAAAEAAITKGTLTGVVKTLEARGLVERRTHPSDRRRVLLRLTPAGGRLMKTLFPRFNAEERFVLTDLDGDQIAAMTTALRTVVHHLDANGSDRQDALRASSRRPRRSRAKG</sequence>
<name>A0A931DCE0_9ACTN</name>
<dbReference type="InterPro" id="IPR039422">
    <property type="entry name" value="MarR/SlyA-like"/>
</dbReference>